<reference evidence="1" key="1">
    <citation type="submission" date="2023-10" db="EMBL/GenBank/DDBJ databases">
        <authorList>
            <person name="Guldener U."/>
        </authorList>
    </citation>
    <scope>NUCLEOTIDE SEQUENCE</scope>
    <source>
        <strain evidence="1">Mp4</strain>
    </source>
</reference>
<organism evidence="1 2">
    <name type="scientific">Melanopsichium pennsylvanicum</name>
    <dbReference type="NCBI Taxonomy" id="63383"/>
    <lineage>
        <taxon>Eukaryota</taxon>
        <taxon>Fungi</taxon>
        <taxon>Dikarya</taxon>
        <taxon>Basidiomycota</taxon>
        <taxon>Ustilaginomycotina</taxon>
        <taxon>Ustilaginomycetes</taxon>
        <taxon>Ustilaginales</taxon>
        <taxon>Ustilaginaceae</taxon>
        <taxon>Melanopsichium</taxon>
    </lineage>
</organism>
<gene>
    <name evidence="1" type="ORF">MEPE_05691</name>
</gene>
<dbReference type="AlphaFoldDB" id="A0AAJ4XSE2"/>
<sequence length="97" mass="10850">MKEVETSGLNLQKLQDLNQQHPLLYIRSIVKGKLTEEKCSASMISSANQAQSMNEREKLKGCTLLQGRAPLAHPFPKKAATIPARVQYQQIYLNLLG</sequence>
<evidence type="ECO:0000313" key="1">
    <source>
        <dbReference type="EMBL" id="SNX86982.1"/>
    </source>
</evidence>
<accession>A0AAJ4XSE2</accession>
<evidence type="ECO:0000313" key="2">
    <source>
        <dbReference type="Proteomes" id="UP001294444"/>
    </source>
</evidence>
<proteinExistence type="predicted"/>
<dbReference type="Proteomes" id="UP001294444">
    <property type="component" value="Unassembled WGS sequence"/>
</dbReference>
<dbReference type="EMBL" id="OAPG01000017">
    <property type="protein sequence ID" value="SNX86982.1"/>
    <property type="molecule type" value="Genomic_DNA"/>
</dbReference>
<protein>
    <submittedName>
        <fullName evidence="1">Uncharacterized protein</fullName>
    </submittedName>
</protein>
<name>A0AAJ4XSE2_9BASI</name>
<comment type="caution">
    <text evidence="1">The sequence shown here is derived from an EMBL/GenBank/DDBJ whole genome shotgun (WGS) entry which is preliminary data.</text>
</comment>
<keyword evidence="2" id="KW-1185">Reference proteome</keyword>